<dbReference type="InterPro" id="IPR003598">
    <property type="entry name" value="Ig_sub2"/>
</dbReference>
<feature type="domain" description="Ig-like" evidence="11">
    <location>
        <begin position="143"/>
        <end position="282"/>
    </location>
</feature>
<proteinExistence type="predicted"/>
<dbReference type="InterPro" id="IPR003599">
    <property type="entry name" value="Ig_sub"/>
</dbReference>
<keyword evidence="2 9" id="KW-0812">Transmembrane</keyword>
<dbReference type="InterPro" id="IPR051102">
    <property type="entry name" value="IgSF_V-set/TM_domain"/>
</dbReference>
<dbReference type="AlphaFoldDB" id="A0A8C1P5B3"/>
<evidence type="ECO:0000256" key="4">
    <source>
        <dbReference type="ARBA" id="ARBA00022737"/>
    </source>
</evidence>
<feature type="signal peptide" evidence="10">
    <location>
        <begin position="1"/>
        <end position="20"/>
    </location>
</feature>
<dbReference type="PANTHER" id="PTHR12207:SF33">
    <property type="entry name" value="IMMUNOGLOBULIN SUPERFAMILY MEMBER 8 PRECURSOR"/>
    <property type="match status" value="1"/>
</dbReference>
<evidence type="ECO:0000256" key="9">
    <source>
        <dbReference type="SAM" id="Phobius"/>
    </source>
</evidence>
<dbReference type="InterPro" id="IPR013106">
    <property type="entry name" value="Ig_V-set"/>
</dbReference>
<evidence type="ECO:0000256" key="8">
    <source>
        <dbReference type="ARBA" id="ARBA00023319"/>
    </source>
</evidence>
<evidence type="ECO:0000313" key="12">
    <source>
        <dbReference type="Ensembl" id="ENSCCRP00010102266.1"/>
    </source>
</evidence>
<keyword evidence="5 9" id="KW-1133">Transmembrane helix</keyword>
<sequence length="606" mass="66429">MAPRWIPFVALLWELQCCVCREVTLPAGPLYRVAGFSLSLPCAVSGYEGPRTQDFEWYLYREDAGGQQIGVVSTRDTGFPYAPFQSRVQAGEVRVERDSGDKARLIIQRLRPDDQGRYECYTPSTDTRFLGNYSSSVVVRVIPDTLLITHSRILSGQPIIEGTELQLMCAASIQSDQHTHVSVTFGVRGSKGAESLGHNLREIISIDRELRVTPGRSATYGRRYGDGEIAVEKRRGDGGRDQYVLKMSALAPEDSGSYFCEAAQWIRDPDGTWERLAQRTMELGNLTVQPLAETLSVRSLPDGDVSLRPGAPLRLRCQVSGVGAWNGSALLVRWMRRGPAGGVEVEVVHVDPDGVVAWGDDVSRAGGGSMEKEADGSFSLHLFSVHPADAGLYRCAVSVYAGRRTPAPESPATITQRSEWVTVSLKTEEVRVSASIALSRRPLLKRGSTVTLLCNVSVQTSGASRVEVQWLQQPALSEHSGRLLLATLSYDGLTHIYSNGSDLSVDRVSAGVFRLRIFSAAEEDQGLYQCRAQVWAQDPRGGWYSSGATAESVTVHLYLYARVTDLLLVPLVIGVSSALFVGVLIISTVTCCFMNRLARQRSRIRK</sequence>
<dbReference type="SMART" id="SM00409">
    <property type="entry name" value="IG"/>
    <property type="match status" value="4"/>
</dbReference>
<evidence type="ECO:0000313" key="13">
    <source>
        <dbReference type="Proteomes" id="UP000694427"/>
    </source>
</evidence>
<accession>A0A8C1P5B3</accession>
<feature type="transmembrane region" description="Helical" evidence="9">
    <location>
        <begin position="567"/>
        <end position="597"/>
    </location>
</feature>
<dbReference type="Ensembl" id="ENSCCRT00010113603.1">
    <property type="protein sequence ID" value="ENSCCRP00010102266.1"/>
    <property type="gene ID" value="ENSCCRG00010045029.1"/>
</dbReference>
<evidence type="ECO:0000256" key="5">
    <source>
        <dbReference type="ARBA" id="ARBA00022989"/>
    </source>
</evidence>
<dbReference type="Pfam" id="PF07686">
    <property type="entry name" value="V-set"/>
    <property type="match status" value="2"/>
</dbReference>
<keyword evidence="7" id="KW-1015">Disulfide bond</keyword>
<keyword evidence="4" id="KW-0677">Repeat</keyword>
<organism evidence="12 13">
    <name type="scientific">Cyprinus carpio</name>
    <name type="common">Common carp</name>
    <dbReference type="NCBI Taxonomy" id="7962"/>
    <lineage>
        <taxon>Eukaryota</taxon>
        <taxon>Metazoa</taxon>
        <taxon>Chordata</taxon>
        <taxon>Craniata</taxon>
        <taxon>Vertebrata</taxon>
        <taxon>Euteleostomi</taxon>
        <taxon>Actinopterygii</taxon>
        <taxon>Neopterygii</taxon>
        <taxon>Teleostei</taxon>
        <taxon>Ostariophysi</taxon>
        <taxon>Cypriniformes</taxon>
        <taxon>Cyprinidae</taxon>
        <taxon>Cyprininae</taxon>
        <taxon>Cyprinus</taxon>
    </lineage>
</organism>
<comment type="subcellular location">
    <subcellularLocation>
        <location evidence="1">Membrane</location>
        <topology evidence="1">Single-pass membrane protein</topology>
    </subcellularLocation>
</comment>
<reference evidence="12" key="1">
    <citation type="submission" date="2025-08" db="UniProtKB">
        <authorList>
            <consortium name="Ensembl"/>
        </authorList>
    </citation>
    <scope>IDENTIFICATION</scope>
</reference>
<dbReference type="PROSITE" id="PS50835">
    <property type="entry name" value="IG_LIKE"/>
    <property type="match status" value="4"/>
</dbReference>
<evidence type="ECO:0000256" key="6">
    <source>
        <dbReference type="ARBA" id="ARBA00023136"/>
    </source>
</evidence>
<dbReference type="FunFam" id="2.60.40.10:FF:000191">
    <property type="entry name" value="Immunoglobulin superfamily member 3"/>
    <property type="match status" value="1"/>
</dbReference>
<dbReference type="SMART" id="SM00408">
    <property type="entry name" value="IGc2"/>
    <property type="match status" value="3"/>
</dbReference>
<dbReference type="Proteomes" id="UP000694427">
    <property type="component" value="Unplaced"/>
</dbReference>
<evidence type="ECO:0000256" key="3">
    <source>
        <dbReference type="ARBA" id="ARBA00022729"/>
    </source>
</evidence>
<keyword evidence="6 9" id="KW-0472">Membrane</keyword>
<feature type="domain" description="Ig-like" evidence="11">
    <location>
        <begin position="428"/>
        <end position="556"/>
    </location>
</feature>
<dbReference type="GO" id="GO:0016020">
    <property type="term" value="C:membrane"/>
    <property type="evidence" value="ECO:0007669"/>
    <property type="project" value="UniProtKB-SubCell"/>
</dbReference>
<dbReference type="SUPFAM" id="SSF48726">
    <property type="entry name" value="Immunoglobulin"/>
    <property type="match status" value="3"/>
</dbReference>
<dbReference type="SMART" id="SM00406">
    <property type="entry name" value="IGv"/>
    <property type="match status" value="3"/>
</dbReference>
<feature type="domain" description="Ig-like" evidence="11">
    <location>
        <begin position="7"/>
        <end position="120"/>
    </location>
</feature>
<evidence type="ECO:0000256" key="2">
    <source>
        <dbReference type="ARBA" id="ARBA00022692"/>
    </source>
</evidence>
<keyword evidence="8" id="KW-0393">Immunoglobulin domain</keyword>
<feature type="domain" description="Ig-like" evidence="11">
    <location>
        <begin position="290"/>
        <end position="415"/>
    </location>
</feature>
<keyword evidence="13" id="KW-1185">Reference proteome</keyword>
<evidence type="ECO:0000256" key="10">
    <source>
        <dbReference type="SAM" id="SignalP"/>
    </source>
</evidence>
<dbReference type="PANTHER" id="PTHR12207">
    <property type="entry name" value="V-SET AND TRANSMEMBRANE DOMAIN-CONTAINING PROTEIN"/>
    <property type="match status" value="1"/>
</dbReference>
<dbReference type="InterPro" id="IPR007110">
    <property type="entry name" value="Ig-like_dom"/>
</dbReference>
<evidence type="ECO:0000256" key="1">
    <source>
        <dbReference type="ARBA" id="ARBA00004167"/>
    </source>
</evidence>
<keyword evidence="3 10" id="KW-0732">Signal</keyword>
<name>A0A8C1P5B3_CYPCA</name>
<feature type="chain" id="PRO_5034640551" evidence="10">
    <location>
        <begin position="21"/>
        <end position="606"/>
    </location>
</feature>
<evidence type="ECO:0000259" key="11">
    <source>
        <dbReference type="PROSITE" id="PS50835"/>
    </source>
</evidence>
<dbReference type="InterPro" id="IPR013783">
    <property type="entry name" value="Ig-like_fold"/>
</dbReference>
<reference evidence="12" key="2">
    <citation type="submission" date="2025-09" db="UniProtKB">
        <authorList>
            <consortium name="Ensembl"/>
        </authorList>
    </citation>
    <scope>IDENTIFICATION</scope>
</reference>
<evidence type="ECO:0000256" key="7">
    <source>
        <dbReference type="ARBA" id="ARBA00023157"/>
    </source>
</evidence>
<dbReference type="Gene3D" id="2.60.40.10">
    <property type="entry name" value="Immunoglobulins"/>
    <property type="match status" value="4"/>
</dbReference>
<protein>
    <submittedName>
        <fullName evidence="12">Immunoglobulin superfamily, member 8</fullName>
    </submittedName>
</protein>
<dbReference type="InterPro" id="IPR036179">
    <property type="entry name" value="Ig-like_dom_sf"/>
</dbReference>
<dbReference type="FunFam" id="2.60.40.10:FF:002665">
    <property type="entry name" value="Immunoglobulin superfamily, member 8"/>
    <property type="match status" value="1"/>
</dbReference>